<sequence length="946" mass="106211">MSGANASDSDSGPSKTTRYPHSIANTTASPRSRIHFPAEARMTSRTLRPTDAMSSLTAPTPSPLGRQAPHTVDYIGKGSRRRVVSVDGGNAFLNSTRAKRVHSFTSSKLSGMSVEKQDSTSGEWGLNAFSDEYDLSHEDPRVLQDIDRALKLKARREARLKAGHPPLGSTTKRIDPTSLPSNSTAPLYPIAASPPTTFGKNANNSDIDFSPATGASTTVQLSAHPVPTSLDDGRTLDWSGHSSEEDKDKRWSLTTSSKRKGKEKETLIDSSEIQKQESLHTVKLSQLRAIASPHTLRKVNITAEQLGRRYNLIYGQQLEDPESFSLLKVAKWYAEQNNLVKVSLENVEPFTWLKHFEKGNSRPQDRIPWHLSALVMEEFLNTTLPKPELKISEIQPAQESSPDLSLSPNLSVNLPGPSRTSSRFSLGPSLSRHISADGRISFEPLLEPVRTSLESRRSAESVISSLISASSAQHRAVAALPSPASSRLHLHDGLRKRLAHDSDDAYSARNSVMMDHSDDNGERSGMPPEAKRLSGIQPDTAISSRRATDHTGQPDDIPSVTILDMGPDEVPVSPSRLNGRQALHISIPSEDHDLEREIARRREAEEAQMENEYHLKTQLVDHIYSQNISVRGLLNRLAIGIKEYEKGQSSLMTTAGLTYERFSRDVMEAFSHDPAAILGHTKRSYGYRAVEDIHYRLQRQREILQEFIHSGNVLDDSTLPKDVFKEPLDALKHSLDALEVDLQAINERAKHVSEVLKTTQGIHASVKADYNETLAHTSVIYPELSRIVDLEESYKDQYQRFWEIGMNMLTLVLDRITPFWRTYGKTIGYDVQDFLIIPLYRNEFTGEAKRYPIKRLPSRSFRHWVLLVLFFYGCCTLLYFQSWTAWKSSLHFRLEHISAPARFIALPFWGFAILVQWISVLVEFSIVLLQIGTVIWWIGWYIGLLH</sequence>
<evidence type="ECO:0000256" key="2">
    <source>
        <dbReference type="SAM" id="MobiDB-lite"/>
    </source>
</evidence>
<proteinExistence type="predicted"/>
<dbReference type="Proteomes" id="UP001498398">
    <property type="component" value="Unassembled WGS sequence"/>
</dbReference>
<feature type="region of interest" description="Disordered" evidence="2">
    <location>
        <begin position="512"/>
        <end position="566"/>
    </location>
</feature>
<keyword evidence="5" id="KW-1185">Reference proteome</keyword>
<organism evidence="4 5">
    <name type="scientific">Marasmiellus scandens</name>
    <dbReference type="NCBI Taxonomy" id="2682957"/>
    <lineage>
        <taxon>Eukaryota</taxon>
        <taxon>Fungi</taxon>
        <taxon>Dikarya</taxon>
        <taxon>Basidiomycota</taxon>
        <taxon>Agaricomycotina</taxon>
        <taxon>Agaricomycetes</taxon>
        <taxon>Agaricomycetidae</taxon>
        <taxon>Agaricales</taxon>
        <taxon>Marasmiineae</taxon>
        <taxon>Omphalotaceae</taxon>
        <taxon>Marasmiellus</taxon>
    </lineage>
</organism>
<feature type="transmembrane region" description="Helical" evidence="3">
    <location>
        <begin position="861"/>
        <end position="880"/>
    </location>
</feature>
<feature type="compositionally biased region" description="Polar residues" evidence="2">
    <location>
        <begin position="43"/>
        <end position="59"/>
    </location>
</feature>
<reference evidence="4 5" key="1">
    <citation type="submission" date="2024-01" db="EMBL/GenBank/DDBJ databases">
        <title>A draft genome for the cacao thread blight pathogen Marasmiellus scandens.</title>
        <authorList>
            <person name="Baruah I.K."/>
            <person name="Leung J."/>
            <person name="Bukari Y."/>
            <person name="Amoako-Attah I."/>
            <person name="Meinhardt L.W."/>
            <person name="Bailey B.A."/>
            <person name="Cohen S.P."/>
        </authorList>
    </citation>
    <scope>NUCLEOTIDE SEQUENCE [LARGE SCALE GENOMIC DNA]</scope>
    <source>
        <strain evidence="4 5">GH-19</strain>
    </source>
</reference>
<feature type="coiled-coil region" evidence="1">
    <location>
        <begin position="728"/>
        <end position="755"/>
    </location>
</feature>
<keyword evidence="3" id="KW-1133">Transmembrane helix</keyword>
<evidence type="ECO:0000313" key="4">
    <source>
        <dbReference type="EMBL" id="KAK7465351.1"/>
    </source>
</evidence>
<evidence type="ECO:0000313" key="5">
    <source>
        <dbReference type="Proteomes" id="UP001498398"/>
    </source>
</evidence>
<name>A0ABR1JQH6_9AGAR</name>
<keyword evidence="3" id="KW-0812">Transmembrane</keyword>
<keyword evidence="1" id="KW-0175">Coiled coil</keyword>
<dbReference type="EMBL" id="JBANRG010000006">
    <property type="protein sequence ID" value="KAK7465351.1"/>
    <property type="molecule type" value="Genomic_DNA"/>
</dbReference>
<feature type="compositionally biased region" description="Basic and acidic residues" evidence="2">
    <location>
        <begin position="242"/>
        <end position="251"/>
    </location>
</feature>
<feature type="compositionally biased region" description="Low complexity" evidence="2">
    <location>
        <begin position="400"/>
        <end position="418"/>
    </location>
</feature>
<keyword evidence="3" id="KW-0472">Membrane</keyword>
<evidence type="ECO:0000256" key="3">
    <source>
        <dbReference type="SAM" id="Phobius"/>
    </source>
</evidence>
<feature type="compositionally biased region" description="Polar residues" evidence="2">
    <location>
        <begin position="194"/>
        <end position="221"/>
    </location>
</feature>
<gene>
    <name evidence="4" type="ORF">VKT23_005330</name>
</gene>
<protein>
    <submittedName>
        <fullName evidence="4">Uncharacterized protein</fullName>
    </submittedName>
</protein>
<feature type="region of interest" description="Disordered" evidence="2">
    <location>
        <begin position="159"/>
        <end position="268"/>
    </location>
</feature>
<feature type="transmembrane region" description="Helical" evidence="3">
    <location>
        <begin position="924"/>
        <end position="944"/>
    </location>
</feature>
<feature type="compositionally biased region" description="Polar residues" evidence="2">
    <location>
        <begin position="1"/>
        <end position="30"/>
    </location>
</feature>
<feature type="transmembrane region" description="Helical" evidence="3">
    <location>
        <begin position="901"/>
        <end position="918"/>
    </location>
</feature>
<accession>A0ABR1JQH6</accession>
<feature type="region of interest" description="Disordered" evidence="2">
    <location>
        <begin position="395"/>
        <end position="426"/>
    </location>
</feature>
<comment type="caution">
    <text evidence="4">The sequence shown here is derived from an EMBL/GenBank/DDBJ whole genome shotgun (WGS) entry which is preliminary data.</text>
</comment>
<evidence type="ECO:0000256" key="1">
    <source>
        <dbReference type="SAM" id="Coils"/>
    </source>
</evidence>
<feature type="region of interest" description="Disordered" evidence="2">
    <location>
        <begin position="1"/>
        <end position="69"/>
    </location>
</feature>